<protein>
    <recommendedName>
        <fullName evidence="4">DUF3987 domain-containing protein</fullName>
    </recommendedName>
</protein>
<evidence type="ECO:0000313" key="3">
    <source>
        <dbReference type="Proteomes" id="UP000239772"/>
    </source>
</evidence>
<dbReference type="Proteomes" id="UP000239772">
    <property type="component" value="Unassembled WGS sequence"/>
</dbReference>
<feature type="region of interest" description="Disordered" evidence="1">
    <location>
        <begin position="567"/>
        <end position="586"/>
    </location>
</feature>
<organism evidence="2 3">
    <name type="scientific">Alsobacter soli</name>
    <dbReference type="NCBI Taxonomy" id="2109933"/>
    <lineage>
        <taxon>Bacteria</taxon>
        <taxon>Pseudomonadati</taxon>
        <taxon>Pseudomonadota</taxon>
        <taxon>Alphaproteobacteria</taxon>
        <taxon>Hyphomicrobiales</taxon>
        <taxon>Alsobacteraceae</taxon>
        <taxon>Alsobacter</taxon>
    </lineage>
</organism>
<dbReference type="AlphaFoldDB" id="A0A2T1HM13"/>
<comment type="caution">
    <text evidence="2">The sequence shown here is derived from an EMBL/GenBank/DDBJ whole genome shotgun (WGS) entry which is preliminary data.</text>
</comment>
<name>A0A2T1HM13_9HYPH</name>
<evidence type="ECO:0000256" key="1">
    <source>
        <dbReference type="SAM" id="MobiDB-lite"/>
    </source>
</evidence>
<keyword evidence="3" id="KW-1185">Reference proteome</keyword>
<dbReference type="EMBL" id="PVZS01000041">
    <property type="protein sequence ID" value="PSC02693.1"/>
    <property type="molecule type" value="Genomic_DNA"/>
</dbReference>
<proteinExistence type="predicted"/>
<dbReference type="InterPro" id="IPR025048">
    <property type="entry name" value="DUF3987"/>
</dbReference>
<accession>A0A2T1HM13</accession>
<gene>
    <name evidence="2" type="ORF">SLNSH_22800</name>
</gene>
<sequence>MTTPCGCGQRRCNGCALADGGFASWTRWPPAGSSPALAPWRPKITFMASPCRRRWPFPSLKFLSRSTRPEGRPLMLRFESLNAAHSARPNFGSWQERKAEPGEWDKPDLSLLGSGRTAPPKFPVDVFGDFWAKFVVDQAAAQNAPEDYVAASLFASAAALIGNSREANARGWTEPACLWLAMVGNPGSGKTPALKPITKILNQIEIDALAEAQPEQTAYFEALERAQIEKDRWKQAMKQAVTDGLPPPPMPPEAKEPPLWKPPQITVSDATQEYMGLVLATNPKGCLSFRDELAGWLGSFGRYTGGGDAERTFWLEAWNAGPYKIGRVGRPDVVHIRRLSVSVLGGIQPDRLNTITGGADDGLASRFLWAWPDAKPGFRITQGSHSVRHAEALARLYRLDIARGERNEAEPRPLTLDPAGVEMLEQYGSEMKVRAEKAFGPFIGVLSKAAGQALRLALVLELLEWSATPGKPEPATISAASMAAAIGVMDAYFIPSARRVFGESAVPETDRKAMALIRWLQETGAKRFKAREARRKAGCPVRDPKHMAGACDALIEAALIREVTSKGSVGRPSPEFEVNSRLWGAQ</sequence>
<evidence type="ECO:0000313" key="2">
    <source>
        <dbReference type="EMBL" id="PSC02693.1"/>
    </source>
</evidence>
<reference evidence="3" key="1">
    <citation type="submission" date="2018-03" db="EMBL/GenBank/DDBJ databases">
        <authorList>
            <person name="Sun L."/>
            <person name="Liu H."/>
            <person name="Chen W."/>
            <person name="Huang K."/>
            <person name="Liu W."/>
            <person name="Gao X."/>
        </authorList>
    </citation>
    <scope>NUCLEOTIDE SEQUENCE [LARGE SCALE GENOMIC DNA]</scope>
    <source>
        <strain evidence="3">SH9</strain>
    </source>
</reference>
<evidence type="ECO:0008006" key="4">
    <source>
        <dbReference type="Google" id="ProtNLM"/>
    </source>
</evidence>
<dbReference type="Pfam" id="PF13148">
    <property type="entry name" value="DUF3987"/>
    <property type="match status" value="1"/>
</dbReference>